<keyword evidence="6" id="KW-0813">Transport</keyword>
<dbReference type="PANTHER" id="PTHR30221:SF1">
    <property type="entry name" value="SMALL-CONDUCTANCE MECHANOSENSITIVE CHANNEL"/>
    <property type="match status" value="1"/>
</dbReference>
<comment type="similarity">
    <text evidence="6">Belongs to the MscS (TC 1.A.23) family.</text>
</comment>
<organism evidence="8 9">
    <name type="scientific">Aliidongia dinghuensis</name>
    <dbReference type="NCBI Taxonomy" id="1867774"/>
    <lineage>
        <taxon>Bacteria</taxon>
        <taxon>Pseudomonadati</taxon>
        <taxon>Pseudomonadota</taxon>
        <taxon>Alphaproteobacteria</taxon>
        <taxon>Rhodospirillales</taxon>
        <taxon>Dongiaceae</taxon>
        <taxon>Aliidongia</taxon>
    </lineage>
</organism>
<sequence>MWTLVLLALAALLWLLRMTFGEGLGLTDPSAGHIVTLGALALSMLAAAQLAHALLIRVLLHASRNRGLVTSDLVRSTLAVALYMATVVAYLRFVLALDVTSVLATSALLSAIIGLALQPMLGHLFAGVSIELERPVRIGDFVRRDEMEGRVISLSWRSVHIQTDRGSVFVMPNSDFTAKLIEVVPQNQPFRHQVFFHVGSDQPPGQVIRVAMQVFRSGLPNILQLPSPSVIALGNDPVGGTIRYSARFSTLQVQDRGTIGSHFLERLWYALSRAGIELPAQPAIWTAAGQANGQMDGEAPVVPLLRSRAELEPKRFPGELASLSPALGEMLLLSARSVRYGKNERCDGAALSLILEGQLRERHQGGIEQFDDILDRLITAVEEQGGASLFDVGQRRLSEAEFHPLLDRATLVIGPLARSLCASVAALTSDAFLAYRAVAASIPTEEAREAFLAEAPQAPVRPLQPGDWYGWPYAMGRDTAPPLCEASRDCRLLAWTPGDFAAALAGAGEADLEILVRHLSRHAAGCEALTVAELRTWALRAA</sequence>
<dbReference type="EMBL" id="BMJQ01000011">
    <property type="protein sequence ID" value="GGF30952.1"/>
    <property type="molecule type" value="Genomic_DNA"/>
</dbReference>
<evidence type="ECO:0000256" key="4">
    <source>
        <dbReference type="ARBA" id="ARBA00022989"/>
    </source>
</evidence>
<keyword evidence="9" id="KW-1185">Reference proteome</keyword>
<dbReference type="GO" id="GO:0008381">
    <property type="term" value="F:mechanosensitive monoatomic ion channel activity"/>
    <property type="evidence" value="ECO:0007669"/>
    <property type="project" value="InterPro"/>
</dbReference>
<evidence type="ECO:0000256" key="5">
    <source>
        <dbReference type="ARBA" id="ARBA00023136"/>
    </source>
</evidence>
<dbReference type="InterPro" id="IPR010920">
    <property type="entry name" value="LSM_dom_sf"/>
</dbReference>
<dbReference type="RefSeq" id="WP_189049286.1">
    <property type="nucleotide sequence ID" value="NZ_BMJQ01000011.1"/>
</dbReference>
<dbReference type="GO" id="GO:0005886">
    <property type="term" value="C:plasma membrane"/>
    <property type="evidence" value="ECO:0007669"/>
    <property type="project" value="UniProtKB-SubCell"/>
</dbReference>
<evidence type="ECO:0000256" key="2">
    <source>
        <dbReference type="ARBA" id="ARBA00022475"/>
    </source>
</evidence>
<evidence type="ECO:0000313" key="8">
    <source>
        <dbReference type="EMBL" id="GGF30952.1"/>
    </source>
</evidence>
<evidence type="ECO:0000259" key="7">
    <source>
        <dbReference type="Pfam" id="PF00924"/>
    </source>
</evidence>
<comment type="subcellular location">
    <subcellularLocation>
        <location evidence="6">Cell inner membrane</location>
        <topology evidence="6">Multi-pass membrane protein</topology>
    </subcellularLocation>
    <subcellularLocation>
        <location evidence="1">Cell membrane</location>
        <topology evidence="1">Multi-pass membrane protein</topology>
    </subcellularLocation>
</comment>
<evidence type="ECO:0000313" key="9">
    <source>
        <dbReference type="Proteomes" id="UP000646365"/>
    </source>
</evidence>
<dbReference type="SUPFAM" id="SSF82689">
    <property type="entry name" value="Mechanosensitive channel protein MscS (YggB), C-terminal domain"/>
    <property type="match status" value="1"/>
</dbReference>
<feature type="domain" description="Mechanosensitive ion channel MscS" evidence="7">
    <location>
        <begin position="123"/>
        <end position="180"/>
    </location>
</feature>
<dbReference type="Proteomes" id="UP000646365">
    <property type="component" value="Unassembled WGS sequence"/>
</dbReference>
<comment type="caution">
    <text evidence="8">The sequence shown here is derived from an EMBL/GenBank/DDBJ whole genome shotgun (WGS) entry which is preliminary data.</text>
</comment>
<gene>
    <name evidence="8" type="ORF">GCM10011611_41310</name>
</gene>
<evidence type="ECO:0000256" key="3">
    <source>
        <dbReference type="ARBA" id="ARBA00022692"/>
    </source>
</evidence>
<dbReference type="AlphaFoldDB" id="A0A8J2YXW0"/>
<accession>A0A8J2YXW0</accession>
<keyword evidence="2" id="KW-1003">Cell membrane</keyword>
<dbReference type="InterPro" id="IPR006685">
    <property type="entry name" value="MscS_channel_2nd"/>
</dbReference>
<keyword evidence="3 6" id="KW-0812">Transmembrane</keyword>
<dbReference type="Pfam" id="PF00924">
    <property type="entry name" value="MS_channel_2nd"/>
    <property type="match status" value="1"/>
</dbReference>
<dbReference type="SUPFAM" id="SSF50182">
    <property type="entry name" value="Sm-like ribonucleoproteins"/>
    <property type="match status" value="1"/>
</dbReference>
<feature type="transmembrane region" description="Helical" evidence="6">
    <location>
        <begin position="99"/>
        <end position="117"/>
    </location>
</feature>
<keyword evidence="5 6" id="KW-0472">Membrane</keyword>
<comment type="caution">
    <text evidence="6">Lacks conserved residue(s) required for the propagation of feature annotation.</text>
</comment>
<keyword evidence="6" id="KW-0406">Ion transport</keyword>
<evidence type="ECO:0000256" key="1">
    <source>
        <dbReference type="ARBA" id="ARBA00004651"/>
    </source>
</evidence>
<keyword evidence="6" id="KW-0407">Ion channel</keyword>
<dbReference type="Gene3D" id="2.30.30.60">
    <property type="match status" value="1"/>
</dbReference>
<evidence type="ECO:0000256" key="6">
    <source>
        <dbReference type="RuleBase" id="RU369025"/>
    </source>
</evidence>
<keyword evidence="4 6" id="KW-1133">Transmembrane helix</keyword>
<dbReference type="PANTHER" id="PTHR30221">
    <property type="entry name" value="SMALL-CONDUCTANCE MECHANOSENSITIVE CHANNEL"/>
    <property type="match status" value="1"/>
</dbReference>
<dbReference type="InterPro" id="IPR023408">
    <property type="entry name" value="MscS_beta-dom_sf"/>
</dbReference>
<reference evidence="8" key="1">
    <citation type="journal article" date="2014" name="Int. J. Syst. Evol. Microbiol.">
        <title>Complete genome sequence of Corynebacterium casei LMG S-19264T (=DSM 44701T), isolated from a smear-ripened cheese.</title>
        <authorList>
            <consortium name="US DOE Joint Genome Institute (JGI-PGF)"/>
            <person name="Walter F."/>
            <person name="Albersmeier A."/>
            <person name="Kalinowski J."/>
            <person name="Ruckert C."/>
        </authorList>
    </citation>
    <scope>NUCLEOTIDE SEQUENCE</scope>
    <source>
        <strain evidence="8">CGMCC 1.15725</strain>
    </source>
</reference>
<comment type="subunit">
    <text evidence="6">Homoheptamer.</text>
</comment>
<feature type="transmembrane region" description="Helical" evidence="6">
    <location>
        <begin position="37"/>
        <end position="60"/>
    </location>
</feature>
<protein>
    <recommendedName>
        <fullName evidence="6">Small-conductance mechanosensitive channel</fullName>
    </recommendedName>
</protein>
<dbReference type="InterPro" id="IPR045275">
    <property type="entry name" value="MscS_archaea/bacteria_type"/>
</dbReference>
<name>A0A8J2YXW0_9PROT</name>
<proteinExistence type="inferred from homology"/>
<dbReference type="Gene3D" id="1.10.287.1260">
    <property type="match status" value="1"/>
</dbReference>
<reference evidence="8" key="2">
    <citation type="submission" date="2020-09" db="EMBL/GenBank/DDBJ databases">
        <authorList>
            <person name="Sun Q."/>
            <person name="Zhou Y."/>
        </authorList>
    </citation>
    <scope>NUCLEOTIDE SEQUENCE</scope>
    <source>
        <strain evidence="8">CGMCC 1.15725</strain>
    </source>
</reference>
<comment type="function">
    <text evidence="6">Mechanosensitive channel that participates in the regulation of osmotic pressure changes within the cell, opening in response to stretch forces in the membrane lipid bilayer, without the need for other proteins. Contributes to normal resistance to hypoosmotic shock. Forms an ion channel of 1.0 nanosiemens conductance with a slight preference for anions.</text>
</comment>
<keyword evidence="6" id="KW-0997">Cell inner membrane</keyword>
<dbReference type="InterPro" id="IPR011066">
    <property type="entry name" value="MscS_channel_C_sf"/>
</dbReference>